<feature type="transmembrane region" description="Helical" evidence="7">
    <location>
        <begin position="35"/>
        <end position="53"/>
    </location>
</feature>
<evidence type="ECO:0000256" key="8">
    <source>
        <dbReference type="SAM" id="MobiDB-lite"/>
    </source>
</evidence>
<evidence type="ECO:0000256" key="4">
    <source>
        <dbReference type="ARBA" id="ARBA00022692"/>
    </source>
</evidence>
<dbReference type="PANTHER" id="PTHR30589">
    <property type="entry name" value="PROLIPOPROTEIN DIACYLGLYCERYL TRANSFERASE"/>
    <property type="match status" value="1"/>
</dbReference>
<feature type="transmembrane region" description="Helical" evidence="7">
    <location>
        <begin position="235"/>
        <end position="253"/>
    </location>
</feature>
<accession>A0A449GA02</accession>
<sequence>MPRLDYGGPVTLRSDVLAYIPSPPQGVWHIGPIPLRAYALCIILGIVVAIWWGERRWQQRGGREGTVLDVAMFAVPFGLIGGRAYHVATDWRKYFGEGGNPVEALYIWQGGLGIWGAVFLGGIGAWIACRIYRIPLPAFGDAIAPPILLAQAIGRLGNWFNQELYGRETTLPWGLEIYPRFDAAGDPDPMNGISNGVVEKIVHPTFLYELLWNVLVVIALVQLDKRFRIGHGRLFALYVAGYSFGRFFVELMRDDEATLVAGIRINNFTSALVFLAAIAYFVFATKGREAPERLQPGGTTRPWPWQLAALRAAGVAANGPAEPGATASTATDTDGDAKDTPPSDDAATGGQGTAAKGDRSTADAADTAKDASATDSASAATDSASAAATDSDSGEAAGSSDDADRTAAVKAASGATAAEKSAADKESAAGEAAADSSAADQSAADKSAADKSGSAQSAADQPAADKSGSAKSAADKSAGKSGAGRGNESESTRDNESTSAGTAASATGSAGAGATDRVDSGENDA</sequence>
<feature type="region of interest" description="Disordered" evidence="8">
    <location>
        <begin position="318"/>
        <end position="525"/>
    </location>
</feature>
<feature type="compositionally biased region" description="Basic and acidic residues" evidence="8">
    <location>
        <begin position="516"/>
        <end position="525"/>
    </location>
</feature>
<evidence type="ECO:0000256" key="2">
    <source>
        <dbReference type="ARBA" id="ARBA00022475"/>
    </source>
</evidence>
<feature type="compositionally biased region" description="Low complexity" evidence="8">
    <location>
        <begin position="318"/>
        <end position="332"/>
    </location>
</feature>
<dbReference type="NCBIfam" id="TIGR00544">
    <property type="entry name" value="lgt"/>
    <property type="match status" value="1"/>
</dbReference>
<dbReference type="PROSITE" id="PS01311">
    <property type="entry name" value="LGT"/>
    <property type="match status" value="1"/>
</dbReference>
<feature type="compositionally biased region" description="Low complexity" evidence="8">
    <location>
        <begin position="408"/>
        <end position="420"/>
    </location>
</feature>
<dbReference type="EC" id="2.5.1.145" evidence="7"/>
<keyword evidence="9" id="KW-0328">Glycosyltransferase</keyword>
<feature type="compositionally biased region" description="Low complexity" evidence="8">
    <location>
        <begin position="370"/>
        <end position="400"/>
    </location>
</feature>
<dbReference type="GO" id="GO:0005886">
    <property type="term" value="C:plasma membrane"/>
    <property type="evidence" value="ECO:0007669"/>
    <property type="project" value="UniProtKB-SubCell"/>
</dbReference>
<comment type="catalytic activity">
    <reaction evidence="7">
        <text>L-cysteinyl-[prolipoprotein] + a 1,2-diacyl-sn-glycero-3-phospho-(1'-sn-glycerol) = an S-1,2-diacyl-sn-glyceryl-L-cysteinyl-[prolipoprotein] + sn-glycerol 1-phosphate + H(+)</text>
        <dbReference type="Rhea" id="RHEA:56712"/>
        <dbReference type="Rhea" id="RHEA-COMP:14679"/>
        <dbReference type="Rhea" id="RHEA-COMP:14680"/>
        <dbReference type="ChEBI" id="CHEBI:15378"/>
        <dbReference type="ChEBI" id="CHEBI:29950"/>
        <dbReference type="ChEBI" id="CHEBI:57685"/>
        <dbReference type="ChEBI" id="CHEBI:64716"/>
        <dbReference type="ChEBI" id="CHEBI:140658"/>
        <dbReference type="EC" id="2.5.1.145"/>
    </reaction>
</comment>
<evidence type="ECO:0000256" key="7">
    <source>
        <dbReference type="HAMAP-Rule" id="MF_01147"/>
    </source>
</evidence>
<protein>
    <recommendedName>
        <fullName evidence="7">Phosphatidylglycerol--prolipoprotein diacylglyceryl transferase</fullName>
        <ecNumber evidence="7">2.5.1.145</ecNumber>
    </recommendedName>
</protein>
<feature type="transmembrane region" description="Helical" evidence="7">
    <location>
        <begin position="105"/>
        <end position="129"/>
    </location>
</feature>
<feature type="compositionally biased region" description="Basic and acidic residues" evidence="8">
    <location>
        <begin position="356"/>
        <end position="369"/>
    </location>
</feature>
<feature type="compositionally biased region" description="Basic and acidic residues" evidence="8">
    <location>
        <begin position="487"/>
        <end position="496"/>
    </location>
</feature>
<dbReference type="PANTHER" id="PTHR30589:SF0">
    <property type="entry name" value="PHOSPHATIDYLGLYCEROL--PROLIPOPROTEIN DIACYLGLYCERYL TRANSFERASE"/>
    <property type="match status" value="1"/>
</dbReference>
<keyword evidence="4 7" id="KW-0812">Transmembrane</keyword>
<dbReference type="NCBIfam" id="NF009611">
    <property type="entry name" value="PRK13108.1"/>
    <property type="match status" value="1"/>
</dbReference>
<evidence type="ECO:0000256" key="5">
    <source>
        <dbReference type="ARBA" id="ARBA00022989"/>
    </source>
</evidence>
<proteinExistence type="inferred from homology"/>
<dbReference type="InterPro" id="IPR001640">
    <property type="entry name" value="Lgt"/>
</dbReference>
<comment type="pathway">
    <text evidence="7">Protein modification; lipoprotein biosynthesis (diacylglyceryl transfer).</text>
</comment>
<comment type="similarity">
    <text evidence="1 7">Belongs to the Lgt family.</text>
</comment>
<feature type="transmembrane region" description="Helical" evidence="7">
    <location>
        <begin position="206"/>
        <end position="223"/>
    </location>
</feature>
<gene>
    <name evidence="9" type="primary">lgt_1</name>
    <name evidence="7" type="synonym">lgt</name>
    <name evidence="9" type="ORF">NCTC1935_00623</name>
</gene>
<dbReference type="UniPathway" id="UPA00664"/>
<dbReference type="EMBL" id="CAACYE010000005">
    <property type="protein sequence ID" value="VFA82460.1"/>
    <property type="molecule type" value="Genomic_DNA"/>
</dbReference>
<dbReference type="GO" id="GO:0008961">
    <property type="term" value="F:phosphatidylglycerol-prolipoprotein diacylglyceryl transferase activity"/>
    <property type="evidence" value="ECO:0007669"/>
    <property type="project" value="UniProtKB-UniRule"/>
</dbReference>
<name>A0A449GA02_NOCFR</name>
<feature type="compositionally biased region" description="Low complexity" evidence="8">
    <location>
        <begin position="497"/>
        <end position="515"/>
    </location>
</feature>
<dbReference type="AlphaFoldDB" id="A0A449GA02"/>
<feature type="compositionally biased region" description="Low complexity" evidence="8">
    <location>
        <begin position="429"/>
        <end position="472"/>
    </location>
</feature>
<comment type="function">
    <text evidence="7">Catalyzes the transfer of the diacylglyceryl group from phosphatidylglycerol to the sulfhydryl group of the N-terminal cysteine of a prolipoprotein, the first step in the formation of mature lipoproteins.</text>
</comment>
<evidence type="ECO:0000256" key="3">
    <source>
        <dbReference type="ARBA" id="ARBA00022679"/>
    </source>
</evidence>
<keyword evidence="5 7" id="KW-1133">Transmembrane helix</keyword>
<dbReference type="Pfam" id="PF01790">
    <property type="entry name" value="LGT"/>
    <property type="match status" value="1"/>
</dbReference>
<comment type="subcellular location">
    <subcellularLocation>
        <location evidence="7">Cell membrane</location>
        <topology evidence="7">Multi-pass membrane protein</topology>
    </subcellularLocation>
</comment>
<keyword evidence="6 7" id="KW-0472">Membrane</keyword>
<feature type="binding site" evidence="7">
    <location>
        <position position="155"/>
    </location>
    <ligand>
        <name>a 1,2-diacyl-sn-glycero-3-phospho-(1'-sn-glycerol)</name>
        <dbReference type="ChEBI" id="CHEBI:64716"/>
    </ligand>
</feature>
<dbReference type="HAMAP" id="MF_01147">
    <property type="entry name" value="Lgt"/>
    <property type="match status" value="1"/>
</dbReference>
<keyword evidence="3 7" id="KW-0808">Transferase</keyword>
<feature type="transmembrane region" description="Helical" evidence="7">
    <location>
        <begin position="265"/>
        <end position="283"/>
    </location>
</feature>
<keyword evidence="2 7" id="KW-1003">Cell membrane</keyword>
<dbReference type="GO" id="GO:0042158">
    <property type="term" value="P:lipoprotein biosynthetic process"/>
    <property type="evidence" value="ECO:0007669"/>
    <property type="project" value="UniProtKB-UniRule"/>
</dbReference>
<feature type="transmembrane region" description="Helical" evidence="7">
    <location>
        <begin position="65"/>
        <end position="85"/>
    </location>
</feature>
<evidence type="ECO:0000313" key="9">
    <source>
        <dbReference type="EMBL" id="VFA82460.1"/>
    </source>
</evidence>
<evidence type="ECO:0000256" key="1">
    <source>
        <dbReference type="ARBA" id="ARBA00007150"/>
    </source>
</evidence>
<keyword evidence="9" id="KW-0449">Lipoprotein</keyword>
<reference evidence="9" key="1">
    <citation type="submission" date="2019-02" db="EMBL/GenBank/DDBJ databases">
        <authorList>
            <consortium name="Pathogen Informatics"/>
        </authorList>
    </citation>
    <scope>NUCLEOTIDE SEQUENCE</scope>
    <source>
        <strain evidence="9">3012STDY6733949</strain>
    </source>
</reference>
<organism evidence="9">
    <name type="scientific">Nocardia farcinica</name>
    <dbReference type="NCBI Taxonomy" id="37329"/>
    <lineage>
        <taxon>Bacteria</taxon>
        <taxon>Bacillati</taxon>
        <taxon>Actinomycetota</taxon>
        <taxon>Actinomycetes</taxon>
        <taxon>Mycobacteriales</taxon>
        <taxon>Nocardiaceae</taxon>
        <taxon>Nocardia</taxon>
    </lineage>
</organism>
<evidence type="ECO:0000256" key="6">
    <source>
        <dbReference type="ARBA" id="ARBA00023136"/>
    </source>
</evidence>